<proteinExistence type="predicted"/>
<organism evidence="1 2">
    <name type="scientific">Methanobacterium paludis (strain DSM 25820 / JCM 18151 / SWAN1)</name>
    <dbReference type="NCBI Taxonomy" id="868131"/>
    <lineage>
        <taxon>Archaea</taxon>
        <taxon>Methanobacteriati</taxon>
        <taxon>Methanobacteriota</taxon>
        <taxon>Methanomada group</taxon>
        <taxon>Methanobacteria</taxon>
        <taxon>Methanobacteriales</taxon>
        <taxon>Methanobacteriaceae</taxon>
        <taxon>Methanobacterium</taxon>
    </lineage>
</organism>
<dbReference type="KEGG" id="mew:MSWAN_2300"/>
<keyword evidence="2" id="KW-1185">Reference proteome</keyword>
<reference evidence="1 2" key="1">
    <citation type="journal article" date="2014" name="Int. J. Syst. Evol. Microbiol.">
        <title>Methanobacterium paludis sp. nov. and a novel strain of Methanobacterium lacus isolated from northern peatlands.</title>
        <authorList>
            <person name="Cadillo-Quiroz H."/>
            <person name="Brauer S.L."/>
            <person name="Goodson N."/>
            <person name="Yavitt J.B."/>
            <person name="Zinder S.H."/>
        </authorList>
    </citation>
    <scope>NUCLEOTIDE SEQUENCE [LARGE SCALE GENOMIC DNA]</scope>
    <source>
        <strain evidence="2">DSM 25820 / JCM 18151 / SWAN1</strain>
    </source>
</reference>
<evidence type="ECO:0000313" key="2">
    <source>
        <dbReference type="Proteomes" id="UP000009231"/>
    </source>
</evidence>
<dbReference type="HOGENOM" id="CLU_3353913_0_0_2"/>
<evidence type="ECO:0000313" key="1">
    <source>
        <dbReference type="EMBL" id="AEG19306.1"/>
    </source>
</evidence>
<dbReference type="STRING" id="868131.MSWAN_2300"/>
<accession>F6D5F4</accession>
<protein>
    <submittedName>
        <fullName evidence="1">Uncharacterized protein</fullName>
    </submittedName>
</protein>
<gene>
    <name evidence="1" type="ordered locus">MSWAN_2300</name>
</gene>
<name>F6D5F4_METPW</name>
<dbReference type="EMBL" id="CP002772">
    <property type="protein sequence ID" value="AEG19306.1"/>
    <property type="molecule type" value="Genomic_DNA"/>
</dbReference>
<sequence length="36" mass="4243">MYMKKITETPFRTQSVLIIPDIIIINKKIRISVIIL</sequence>
<dbReference type="AlphaFoldDB" id="F6D5F4"/>
<dbReference type="Proteomes" id="UP000009231">
    <property type="component" value="Chromosome"/>
</dbReference>